<dbReference type="EMBL" id="LAZR01035817">
    <property type="protein sequence ID" value="KKL26502.1"/>
    <property type="molecule type" value="Genomic_DNA"/>
</dbReference>
<gene>
    <name evidence="1" type="ORF">LCGC14_2394630</name>
</gene>
<proteinExistence type="predicted"/>
<comment type="caution">
    <text evidence="1">The sequence shown here is derived from an EMBL/GenBank/DDBJ whole genome shotgun (WGS) entry which is preliminary data.</text>
</comment>
<accession>A0A0F9CJ75</accession>
<organism evidence="1">
    <name type="scientific">marine sediment metagenome</name>
    <dbReference type="NCBI Taxonomy" id="412755"/>
    <lineage>
        <taxon>unclassified sequences</taxon>
        <taxon>metagenomes</taxon>
        <taxon>ecological metagenomes</taxon>
    </lineage>
</organism>
<name>A0A0F9CJ75_9ZZZZ</name>
<dbReference type="AlphaFoldDB" id="A0A0F9CJ75"/>
<sequence length="95" mass="11318">MKMLSVLQYDYPQIPLIHIVYEDDLVLLDAPDAAWFEVLYNFPWKDYQIYAAQYYDALYISTLEKQGKGRNASVSKGIKQAKLKRKRRKDYYLTE</sequence>
<reference evidence="1" key="1">
    <citation type="journal article" date="2015" name="Nature">
        <title>Complex archaea that bridge the gap between prokaryotes and eukaryotes.</title>
        <authorList>
            <person name="Spang A."/>
            <person name="Saw J.H."/>
            <person name="Jorgensen S.L."/>
            <person name="Zaremba-Niedzwiedzka K."/>
            <person name="Martijn J."/>
            <person name="Lind A.E."/>
            <person name="van Eijk R."/>
            <person name="Schleper C."/>
            <person name="Guy L."/>
            <person name="Ettema T.J."/>
        </authorList>
    </citation>
    <scope>NUCLEOTIDE SEQUENCE</scope>
</reference>
<protein>
    <submittedName>
        <fullName evidence="1">Uncharacterized protein</fullName>
    </submittedName>
</protein>
<feature type="non-terminal residue" evidence="1">
    <location>
        <position position="95"/>
    </location>
</feature>
<evidence type="ECO:0000313" key="1">
    <source>
        <dbReference type="EMBL" id="KKL26502.1"/>
    </source>
</evidence>